<dbReference type="OrthoDB" id="3806873at2"/>
<proteinExistence type="predicted"/>
<dbReference type="CDD" id="cd05154">
    <property type="entry name" value="ACAD10_11_N-like"/>
    <property type="match status" value="1"/>
</dbReference>
<dbReference type="AlphaFoldDB" id="A0A4Q7ZCF0"/>
<name>A0A4Q7ZCF0_9GAMM</name>
<dbReference type="InterPro" id="IPR041726">
    <property type="entry name" value="ACAD10_11_N"/>
</dbReference>
<sequence>MEANLLDKAVAVRHGEELDLARVDAFLKAKIPGLSGTPELEQFPGGASNLTYLLRYPDRDLILRRPPFGHRAKSAHDMLREAKIMAALKPVYPYVPDVLAICDDPAVMDADFYVMQRIPGIIPRSNLPKGMTLTPAETRALCLSVIDKLIELHLVDYQAAGLDTLGKGGGYVKRQIDGWSDRYRKARTPDVNDFEAVMAWLQAKMPAQDIATTLIHNDFRFDNVILNPDNPQEVIGVLDWEMATLGDPLMDLGNTLAYWAQADDDATMQLMRRQPTHLPGMLTRDEVVAYYGEKTGFKVDNFDFYTIYGLFRLAAILQQIYYRFYHGQTKNPAFAPFGQMVNYLESRCLRLMQESAL</sequence>
<protein>
    <submittedName>
        <fullName evidence="2">Aminoglycoside phosphotransferase (APT) family kinase protein</fullName>
    </submittedName>
</protein>
<dbReference type="Gene3D" id="3.30.200.20">
    <property type="entry name" value="Phosphorylase Kinase, domain 1"/>
    <property type="match status" value="1"/>
</dbReference>
<comment type="caution">
    <text evidence="2">The sequence shown here is derived from an EMBL/GenBank/DDBJ whole genome shotgun (WGS) entry which is preliminary data.</text>
</comment>
<keyword evidence="2" id="KW-0418">Kinase</keyword>
<dbReference type="Gene3D" id="3.90.1200.10">
    <property type="match status" value="1"/>
</dbReference>
<dbReference type="RefSeq" id="WP_130410905.1">
    <property type="nucleotide sequence ID" value="NZ_SHKX01000010.1"/>
</dbReference>
<keyword evidence="3" id="KW-1185">Reference proteome</keyword>
<dbReference type="InterPro" id="IPR052898">
    <property type="entry name" value="ACAD10-like"/>
</dbReference>
<dbReference type="Pfam" id="PF01636">
    <property type="entry name" value="APH"/>
    <property type="match status" value="1"/>
</dbReference>
<gene>
    <name evidence="2" type="ORF">EV700_0650</name>
</gene>
<feature type="domain" description="Aminoglycoside phosphotransferase" evidence="1">
    <location>
        <begin position="40"/>
        <end position="266"/>
    </location>
</feature>
<dbReference type="GO" id="GO:0016301">
    <property type="term" value="F:kinase activity"/>
    <property type="evidence" value="ECO:0007669"/>
    <property type="project" value="UniProtKB-KW"/>
</dbReference>
<reference evidence="2 3" key="1">
    <citation type="submission" date="2019-02" db="EMBL/GenBank/DDBJ databases">
        <title>Genomic Encyclopedia of Type Strains, Phase IV (KMG-IV): sequencing the most valuable type-strain genomes for metagenomic binning, comparative biology and taxonomic classification.</title>
        <authorList>
            <person name="Goeker M."/>
        </authorList>
    </citation>
    <scope>NUCLEOTIDE SEQUENCE [LARGE SCALE GENOMIC DNA]</scope>
    <source>
        <strain evidence="2 3">DSM 105135</strain>
    </source>
</reference>
<keyword evidence="2" id="KW-0808">Transferase</keyword>
<evidence type="ECO:0000313" key="3">
    <source>
        <dbReference type="Proteomes" id="UP000292423"/>
    </source>
</evidence>
<accession>A0A4Q7ZCF0</accession>
<dbReference type="InterPro" id="IPR002575">
    <property type="entry name" value="Aminoglycoside_PTrfase"/>
</dbReference>
<dbReference type="PANTHER" id="PTHR47829">
    <property type="entry name" value="HYDROLASE, PUTATIVE (AFU_ORTHOLOGUE AFUA_1G12880)-RELATED"/>
    <property type="match status" value="1"/>
</dbReference>
<dbReference type="SUPFAM" id="SSF56112">
    <property type="entry name" value="Protein kinase-like (PK-like)"/>
    <property type="match status" value="1"/>
</dbReference>
<organism evidence="2 3">
    <name type="scientific">Fluviicoccus keumensis</name>
    <dbReference type="NCBI Taxonomy" id="1435465"/>
    <lineage>
        <taxon>Bacteria</taxon>
        <taxon>Pseudomonadati</taxon>
        <taxon>Pseudomonadota</taxon>
        <taxon>Gammaproteobacteria</taxon>
        <taxon>Moraxellales</taxon>
        <taxon>Moraxellaceae</taxon>
        <taxon>Fluviicoccus</taxon>
    </lineage>
</organism>
<evidence type="ECO:0000259" key="1">
    <source>
        <dbReference type="Pfam" id="PF01636"/>
    </source>
</evidence>
<dbReference type="PANTHER" id="PTHR47829:SF1">
    <property type="entry name" value="HAD FAMILY PHOSPHATASE"/>
    <property type="match status" value="1"/>
</dbReference>
<evidence type="ECO:0000313" key="2">
    <source>
        <dbReference type="EMBL" id="RZU47683.1"/>
    </source>
</evidence>
<dbReference type="InterPro" id="IPR011009">
    <property type="entry name" value="Kinase-like_dom_sf"/>
</dbReference>
<dbReference type="Proteomes" id="UP000292423">
    <property type="component" value="Unassembled WGS sequence"/>
</dbReference>
<dbReference type="EMBL" id="SHKX01000010">
    <property type="protein sequence ID" value="RZU47683.1"/>
    <property type="molecule type" value="Genomic_DNA"/>
</dbReference>